<accession>A0A0E9SPA5</accession>
<name>A0A0E9SPA5_ANGAN</name>
<evidence type="ECO:0000313" key="1">
    <source>
        <dbReference type="EMBL" id="JAH42495.1"/>
    </source>
</evidence>
<sequence>MWTVTIAMVLHMKSVRPFNGAHQSFKRSPCNQKTSLTGSSEISLKSLVGAWWVSTAGLRPQLF</sequence>
<organism evidence="1">
    <name type="scientific">Anguilla anguilla</name>
    <name type="common">European freshwater eel</name>
    <name type="synonym">Muraena anguilla</name>
    <dbReference type="NCBI Taxonomy" id="7936"/>
    <lineage>
        <taxon>Eukaryota</taxon>
        <taxon>Metazoa</taxon>
        <taxon>Chordata</taxon>
        <taxon>Craniata</taxon>
        <taxon>Vertebrata</taxon>
        <taxon>Euteleostomi</taxon>
        <taxon>Actinopterygii</taxon>
        <taxon>Neopterygii</taxon>
        <taxon>Teleostei</taxon>
        <taxon>Anguilliformes</taxon>
        <taxon>Anguillidae</taxon>
        <taxon>Anguilla</taxon>
    </lineage>
</organism>
<reference evidence="1" key="1">
    <citation type="submission" date="2014-11" db="EMBL/GenBank/DDBJ databases">
        <authorList>
            <person name="Amaro Gonzalez C."/>
        </authorList>
    </citation>
    <scope>NUCLEOTIDE SEQUENCE</scope>
</reference>
<reference evidence="1" key="2">
    <citation type="journal article" date="2015" name="Fish Shellfish Immunol.">
        <title>Early steps in the European eel (Anguilla anguilla)-Vibrio vulnificus interaction in the gills: Role of the RtxA13 toxin.</title>
        <authorList>
            <person name="Callol A."/>
            <person name="Pajuelo D."/>
            <person name="Ebbesson L."/>
            <person name="Teles M."/>
            <person name="MacKenzie S."/>
            <person name="Amaro C."/>
        </authorList>
    </citation>
    <scope>NUCLEOTIDE SEQUENCE</scope>
</reference>
<dbReference type="EMBL" id="GBXM01066082">
    <property type="protein sequence ID" value="JAH42495.1"/>
    <property type="molecule type" value="Transcribed_RNA"/>
</dbReference>
<proteinExistence type="predicted"/>
<dbReference type="AlphaFoldDB" id="A0A0E9SPA5"/>
<protein>
    <submittedName>
        <fullName evidence="1">Uncharacterized protein</fullName>
    </submittedName>
</protein>